<reference evidence="3" key="1">
    <citation type="journal article" date="2009" name="ISME J.">
        <title>The genome sequence of the psychrophilic archaeon, Methanococcoides burtonii: the role of genome evolution in cold adaptation.</title>
        <authorList>
            <person name="Allen M.A."/>
            <person name="Lauro F.M."/>
            <person name="Williams T.J."/>
            <person name="Burg D."/>
            <person name="Siddiqui K.S."/>
            <person name="De Francisci D."/>
            <person name="Chong K.W."/>
            <person name="Pilak O."/>
            <person name="Chew H.H."/>
            <person name="De Maere M.Z."/>
            <person name="Ting L."/>
            <person name="Katrib M."/>
            <person name="Ng C."/>
            <person name="Sowers K.R."/>
            <person name="Galperin M.Y."/>
            <person name="Anderson I.J."/>
            <person name="Ivanova N."/>
            <person name="Dalin E."/>
            <person name="Martinez M."/>
            <person name="Lapidus A."/>
            <person name="Hauser L."/>
            <person name="Land M."/>
            <person name="Thomas T."/>
            <person name="Cavicchioli R."/>
        </authorList>
    </citation>
    <scope>NUCLEOTIDE SEQUENCE [LARGE SCALE GENOMIC DNA]</scope>
    <source>
        <strain evidence="3">DSM 6242 / NBRC 107633 / OCM 468 / ACE-M</strain>
    </source>
</reference>
<protein>
    <recommendedName>
        <fullName evidence="1">Cohesin domain-containing protein</fullName>
    </recommendedName>
</protein>
<dbReference type="NCBIfam" id="TIGR04213">
    <property type="entry name" value="PGF_pre_PGF"/>
    <property type="match status" value="1"/>
</dbReference>
<dbReference type="InterPro" id="IPR002102">
    <property type="entry name" value="Cohesin_dom"/>
</dbReference>
<sequence>MHEILRPRLGYYCLFFMLVVFASVLVAPVSAEAVVSISPPDQLISIGSNVTVIIYVDPDVPVSGAQFDLDFDGDILSVISISEGDIFTNGVSTLFSGGTIDNLEGNIMNVYGALFGKNEVIKSGTFATIVFETKSSGSSSLQLSNVVVSNSIGAAVPIAVINGIVSINGDSVTEVGEIVDTAGGGGGSSGSGATGEEYENIELKEITERNVILGQVISFGFDDPGNPIVSVNFTGLKNSGDISTTIEVLKDTSALVDVGPNGLVYKNLNIWVGKAGFATPGNIDSPTIYFRVNNSWMDMYGVDSSAIRLNHYSENSWSGLETKVMYEDVEYVYFESKTSGFSPFTITAEAVALGPDSAVLSDGTMILSEAEISEIEAGSNRPSTTLDDISDERELAQNTLAITILSIFVIAIGRSRIN</sequence>
<evidence type="ECO:0000313" key="2">
    <source>
        <dbReference type="EMBL" id="ABE51143.1"/>
    </source>
</evidence>
<dbReference type="EMBL" id="CP000300">
    <property type="protein sequence ID" value="ABE51143.1"/>
    <property type="molecule type" value="Genomic_DNA"/>
</dbReference>
<dbReference type="CDD" id="cd08547">
    <property type="entry name" value="Type_II_cohesin"/>
    <property type="match status" value="1"/>
</dbReference>
<dbReference type="GO" id="GO:0030246">
    <property type="term" value="F:carbohydrate binding"/>
    <property type="evidence" value="ECO:0007669"/>
    <property type="project" value="InterPro"/>
</dbReference>
<name>Q12ZI3_METBU</name>
<dbReference type="GO" id="GO:0000272">
    <property type="term" value="P:polysaccharide catabolic process"/>
    <property type="evidence" value="ECO:0007669"/>
    <property type="project" value="InterPro"/>
</dbReference>
<dbReference type="InterPro" id="IPR008965">
    <property type="entry name" value="CBM2/CBM3_carb-bd_dom_sf"/>
</dbReference>
<proteinExistence type="predicted"/>
<dbReference type="AlphaFoldDB" id="Q12ZI3"/>
<dbReference type="KEGG" id="mbu:Mbur_0125"/>
<dbReference type="OrthoDB" id="103676at2157"/>
<organism evidence="2 3">
    <name type="scientific">Methanococcoides burtonii (strain DSM 6242 / NBRC 107633 / OCM 468 / ACE-M)</name>
    <dbReference type="NCBI Taxonomy" id="259564"/>
    <lineage>
        <taxon>Archaea</taxon>
        <taxon>Methanobacteriati</taxon>
        <taxon>Methanobacteriota</taxon>
        <taxon>Stenosarchaea group</taxon>
        <taxon>Methanomicrobia</taxon>
        <taxon>Methanosarcinales</taxon>
        <taxon>Methanosarcinaceae</taxon>
        <taxon>Methanococcoides</taxon>
    </lineage>
</organism>
<dbReference type="Gene3D" id="2.60.40.680">
    <property type="match status" value="1"/>
</dbReference>
<dbReference type="GeneID" id="25393116"/>
<dbReference type="Pfam" id="PF00963">
    <property type="entry name" value="Cohesin"/>
    <property type="match status" value="1"/>
</dbReference>
<dbReference type="SUPFAM" id="SSF49384">
    <property type="entry name" value="Carbohydrate-binding domain"/>
    <property type="match status" value="1"/>
</dbReference>
<dbReference type="RefSeq" id="WP_011498307.1">
    <property type="nucleotide sequence ID" value="NC_007955.1"/>
</dbReference>
<dbReference type="InterPro" id="IPR026453">
    <property type="entry name" value="PGF_pre_PGF"/>
</dbReference>
<gene>
    <name evidence="2" type="ordered locus">Mbur_0125</name>
</gene>
<keyword evidence="3" id="KW-1185">Reference proteome</keyword>
<dbReference type="Proteomes" id="UP000001979">
    <property type="component" value="Chromosome"/>
</dbReference>
<dbReference type="HOGENOM" id="CLU_052937_0_0_2"/>
<feature type="domain" description="Cohesin" evidence="1">
    <location>
        <begin position="46"/>
        <end position="148"/>
    </location>
</feature>
<evidence type="ECO:0000259" key="1">
    <source>
        <dbReference type="Pfam" id="PF00963"/>
    </source>
</evidence>
<accession>Q12ZI3</accession>
<evidence type="ECO:0000313" key="3">
    <source>
        <dbReference type="Proteomes" id="UP000001979"/>
    </source>
</evidence>